<dbReference type="AlphaFoldDB" id="I7IH73"/>
<evidence type="ECO:0000313" key="6">
    <source>
        <dbReference type="EMBL" id="CCF75312.2"/>
    </source>
</evidence>
<dbReference type="RefSeq" id="XP_021337173.1">
    <property type="nucleotide sequence ID" value="XM_021482406.1"/>
</dbReference>
<feature type="compositionally biased region" description="Acidic residues" evidence="5">
    <location>
        <begin position="114"/>
        <end position="133"/>
    </location>
</feature>
<dbReference type="OrthoDB" id="30179at2759"/>
<accession>I7IH73</accession>
<proteinExistence type="inferred from homology"/>
<dbReference type="PANTHER" id="PTHR12718:SF2">
    <property type="entry name" value="SPLICEOSOME-ASSOCIATED PROTEIN CWC15 HOMOLOG"/>
    <property type="match status" value="1"/>
</dbReference>
<dbReference type="EMBL" id="LN871599">
    <property type="protein sequence ID" value="CCF75312.2"/>
    <property type="molecule type" value="Genomic_DNA"/>
</dbReference>
<dbReference type="GO" id="GO:0003723">
    <property type="term" value="F:RNA binding"/>
    <property type="evidence" value="ECO:0007669"/>
    <property type="project" value="TreeGrafter"/>
</dbReference>
<dbReference type="Proteomes" id="UP000002899">
    <property type="component" value="Chromosome IV"/>
</dbReference>
<organism evidence="6 7">
    <name type="scientific">Babesia microti (strain RI)</name>
    <dbReference type="NCBI Taxonomy" id="1133968"/>
    <lineage>
        <taxon>Eukaryota</taxon>
        <taxon>Sar</taxon>
        <taxon>Alveolata</taxon>
        <taxon>Apicomplexa</taxon>
        <taxon>Aconoidasida</taxon>
        <taxon>Piroplasmida</taxon>
        <taxon>Babesiidae</taxon>
        <taxon>Babesia</taxon>
    </lineage>
</organism>
<dbReference type="InterPro" id="IPR006973">
    <property type="entry name" value="Cwf_Cwc_15"/>
</dbReference>
<keyword evidence="3" id="KW-0508">mRNA splicing</keyword>
<dbReference type="KEGG" id="bmic:BmR1_04g05570"/>
<feature type="coiled-coil region" evidence="4">
    <location>
        <begin position="133"/>
        <end position="168"/>
    </location>
</feature>
<comment type="similarity">
    <text evidence="1">Belongs to the CWC15 family.</text>
</comment>
<evidence type="ECO:0000313" key="7">
    <source>
        <dbReference type="Proteomes" id="UP000002899"/>
    </source>
</evidence>
<keyword evidence="4" id="KW-0175">Coiled coil</keyword>
<gene>
    <name evidence="6" type="ORF">BmR1_04g05570</name>
</gene>
<evidence type="ECO:0000256" key="2">
    <source>
        <dbReference type="ARBA" id="ARBA00022664"/>
    </source>
</evidence>
<reference evidence="6 7" key="2">
    <citation type="journal article" date="2013" name="PLoS ONE">
        <title>Whole genome mapping and re-organization of the nuclear and mitochondrial genomes of Babesia microti isolates.</title>
        <authorList>
            <person name="Cornillot E."/>
            <person name="Dassouli A."/>
            <person name="Garg A."/>
            <person name="Pachikara N."/>
            <person name="Randazzo S."/>
            <person name="Depoix D."/>
            <person name="Carcy B."/>
            <person name="Delbecq S."/>
            <person name="Frutos R."/>
            <person name="Silva J.C."/>
            <person name="Sutton R."/>
            <person name="Krause P.J."/>
            <person name="Mamoun C.B."/>
        </authorList>
    </citation>
    <scope>NUCLEOTIDE SEQUENCE [LARGE SCALE GENOMIC DNA]</scope>
    <source>
        <strain evidence="6 7">RI</strain>
    </source>
</reference>
<evidence type="ECO:0000256" key="5">
    <source>
        <dbReference type="SAM" id="MobiDB-lite"/>
    </source>
</evidence>
<sequence length="224" mass="26184">MTTAHRPTWFNAIGKTKIGTVVSRKISSRDLPGYKNLKTRDGVNLSVDKGIHRDDETIASIEYNKLEFQHKLELKEKEEEQLAQLNNEVPIDNNFIPIENLQELLNQDLNAYPEDSDDCPEFTNYSDDDKEDSDEEQELLKELSKIKQEKEESQRKREELSNADAKRQKILSANPILSGVLKSWDQDVVFKNHEKEEKSVRNKDYINDTVRSEFHKKFLEKYIV</sequence>
<dbReference type="PANTHER" id="PTHR12718">
    <property type="entry name" value="CELL CYCLE CONTROL PROTEIN CWF15"/>
    <property type="match status" value="1"/>
</dbReference>
<feature type="region of interest" description="Disordered" evidence="5">
    <location>
        <begin position="113"/>
        <end position="133"/>
    </location>
</feature>
<reference evidence="6 7" key="1">
    <citation type="journal article" date="2012" name="Nucleic Acids Res.">
        <title>Sequencing of the smallest Apicomplexan genome from the human pathogen Babesia microti.</title>
        <authorList>
            <person name="Cornillot E."/>
            <person name="Hadj-Kaddour K."/>
            <person name="Dassouli A."/>
            <person name="Noel B."/>
            <person name="Ranwez V."/>
            <person name="Vacherie B."/>
            <person name="Augagneur Y."/>
            <person name="Bres V."/>
            <person name="Duclos A."/>
            <person name="Randazzo S."/>
            <person name="Carcy B."/>
            <person name="Debierre-Grockiego F."/>
            <person name="Delbecq S."/>
            <person name="Moubri-Menage K."/>
            <person name="Shams-Eldin H."/>
            <person name="Usmani-Brown S."/>
            <person name="Bringaud F."/>
            <person name="Wincker P."/>
            <person name="Vivares C.P."/>
            <person name="Schwarz R.T."/>
            <person name="Schetters T.P."/>
            <person name="Krause P.J."/>
            <person name="Gorenflot A."/>
            <person name="Berry V."/>
            <person name="Barbe V."/>
            <person name="Ben Mamoun C."/>
        </authorList>
    </citation>
    <scope>NUCLEOTIDE SEQUENCE [LARGE SCALE GENOMIC DNA]</scope>
    <source>
        <strain evidence="6 7">RI</strain>
    </source>
</reference>
<evidence type="ECO:0000256" key="1">
    <source>
        <dbReference type="ARBA" id="ARBA00006644"/>
    </source>
</evidence>
<evidence type="ECO:0000256" key="3">
    <source>
        <dbReference type="ARBA" id="ARBA00023187"/>
    </source>
</evidence>
<name>I7IH73_BABMR</name>
<dbReference type="GO" id="GO:0071013">
    <property type="term" value="C:catalytic step 2 spliceosome"/>
    <property type="evidence" value="ECO:0007669"/>
    <property type="project" value="TreeGrafter"/>
</dbReference>
<dbReference type="VEuPathDB" id="PiroplasmaDB:BmR1_04g05570"/>
<protein>
    <submittedName>
        <fullName evidence="6">Protein CWC15</fullName>
    </submittedName>
</protein>
<reference evidence="6 7" key="3">
    <citation type="journal article" date="2016" name="Sci. Rep.">
        <title>Genome-wide diversity and gene expression profiling of Babesia microti isolates identify polymorphic genes that mediate host-pathogen interactions.</title>
        <authorList>
            <person name="Silva J.C."/>
            <person name="Cornillot E."/>
            <person name="McCracken C."/>
            <person name="Usmani-Brown S."/>
            <person name="Dwivedi A."/>
            <person name="Ifeonu O.O."/>
            <person name="Crabtree J."/>
            <person name="Gotia H.T."/>
            <person name="Virji A.Z."/>
            <person name="Reynes C."/>
            <person name="Colinge J."/>
            <person name="Kumar V."/>
            <person name="Lawres L."/>
            <person name="Pazzi J.E."/>
            <person name="Pablo J.V."/>
            <person name="Hung C."/>
            <person name="Brancato J."/>
            <person name="Kumari P."/>
            <person name="Orvis J."/>
            <person name="Tretina K."/>
            <person name="Chibucos M."/>
            <person name="Ott S."/>
            <person name="Sadzewicz L."/>
            <person name="Sengamalay N."/>
            <person name="Shetty A.C."/>
            <person name="Su Q."/>
            <person name="Tallon L."/>
            <person name="Fraser C.M."/>
            <person name="Frutos R."/>
            <person name="Molina D.M."/>
            <person name="Krause P.J."/>
            <person name="Ben Mamoun C."/>
        </authorList>
    </citation>
    <scope>NUCLEOTIDE SEQUENCE [LARGE SCALE GENOMIC DNA]</scope>
    <source>
        <strain evidence="6 7">RI</strain>
    </source>
</reference>
<dbReference type="GO" id="GO:0045292">
    <property type="term" value="P:mRNA cis splicing, via spliceosome"/>
    <property type="evidence" value="ECO:0007669"/>
    <property type="project" value="TreeGrafter"/>
</dbReference>
<keyword evidence="2" id="KW-0507">mRNA processing</keyword>
<evidence type="ECO:0000256" key="4">
    <source>
        <dbReference type="SAM" id="Coils"/>
    </source>
</evidence>
<dbReference type="GeneID" id="24425758"/>
<dbReference type="Pfam" id="PF04889">
    <property type="entry name" value="Cwf_Cwc_15"/>
    <property type="match status" value="1"/>
</dbReference>
<keyword evidence="7" id="KW-1185">Reference proteome</keyword>